<dbReference type="PANTHER" id="PTHR14226">
    <property type="entry name" value="NEUROPATHY TARGET ESTERASE/SWISS CHEESE D.MELANOGASTER"/>
    <property type="match status" value="1"/>
</dbReference>
<feature type="active site" description="Nucleophile" evidence="4">
    <location>
        <position position="94"/>
    </location>
</feature>
<evidence type="ECO:0000256" key="2">
    <source>
        <dbReference type="ARBA" id="ARBA00022963"/>
    </source>
</evidence>
<gene>
    <name evidence="6" type="ORF">BHAOGJBA_1117</name>
</gene>
<name>A0AAV4ZHC1_9HYPH</name>
<evidence type="ECO:0000259" key="5">
    <source>
        <dbReference type="PROSITE" id="PS51635"/>
    </source>
</evidence>
<feature type="short sequence motif" description="DGA/G" evidence="4">
    <location>
        <begin position="260"/>
        <end position="262"/>
    </location>
</feature>
<dbReference type="PANTHER" id="PTHR14226:SF78">
    <property type="entry name" value="SLR0060 PROTEIN"/>
    <property type="match status" value="1"/>
</dbReference>
<dbReference type="EMBL" id="BPQO01000003">
    <property type="protein sequence ID" value="GJD87612.1"/>
    <property type="molecule type" value="Genomic_DNA"/>
</dbReference>
<dbReference type="InterPro" id="IPR050301">
    <property type="entry name" value="NTE"/>
</dbReference>
<comment type="caution">
    <text evidence="6">The sequence shown here is derived from an EMBL/GenBank/DDBJ whole genome shotgun (WGS) entry which is preliminary data.</text>
</comment>
<evidence type="ECO:0000313" key="7">
    <source>
        <dbReference type="Proteomes" id="UP001055247"/>
    </source>
</evidence>
<protein>
    <recommendedName>
        <fullName evidence="5">PNPLA domain-containing protein</fullName>
    </recommendedName>
</protein>
<dbReference type="InterPro" id="IPR002641">
    <property type="entry name" value="PNPLA_dom"/>
</dbReference>
<dbReference type="GO" id="GO:0016042">
    <property type="term" value="P:lipid catabolic process"/>
    <property type="evidence" value="ECO:0007669"/>
    <property type="project" value="UniProtKB-UniRule"/>
</dbReference>
<keyword evidence="2 4" id="KW-0442">Lipid degradation</keyword>
<proteinExistence type="predicted"/>
<dbReference type="Proteomes" id="UP001055247">
    <property type="component" value="Unassembled WGS sequence"/>
</dbReference>
<keyword evidence="3 4" id="KW-0443">Lipid metabolism</keyword>
<feature type="short sequence motif" description="GXGXXG" evidence="4">
    <location>
        <begin position="65"/>
        <end position="70"/>
    </location>
</feature>
<dbReference type="Pfam" id="PF01734">
    <property type="entry name" value="Patatin"/>
    <property type="match status" value="1"/>
</dbReference>
<evidence type="ECO:0000256" key="4">
    <source>
        <dbReference type="PROSITE-ProRule" id="PRU01161"/>
    </source>
</evidence>
<feature type="short sequence motif" description="GXSXG" evidence="4">
    <location>
        <begin position="92"/>
        <end position="96"/>
    </location>
</feature>
<organism evidence="6 7">
    <name type="scientific">Methylobacterium hispanicum</name>
    <dbReference type="NCBI Taxonomy" id="270350"/>
    <lineage>
        <taxon>Bacteria</taxon>
        <taxon>Pseudomonadati</taxon>
        <taxon>Pseudomonadota</taxon>
        <taxon>Alphaproteobacteria</taxon>
        <taxon>Hyphomicrobiales</taxon>
        <taxon>Methylobacteriaceae</taxon>
        <taxon>Methylobacterium</taxon>
    </lineage>
</organism>
<sequence>MELGADLAGRLAGLRSALARNAPGARLLTPGPAAGCVVGRRLAGGYVADRDGDRMKPRIALGLQGGGAYGAYGWGVIDRLLEEHIWISAVSGASAGALNGAALVSGLASGSDDGARTALERLWRATADRSPLRAWDWTGSLPPGAASWMGPWLEPWVDAWVEPWVDQALAFTRLYGGQIAPYFPAFREMRAWREAVAASVDFEALTAPRAIPLYVSATDVLTGAARLFTGEAIDEDALMASCCLPELFSAVEIDGRRYWDGGYVANPALDPLVFGGHGATDLIVVQLTPFVADAVGERPEEVVKRASDISFNAGLMRELKTLTDLQSAVRLAASPSPRLRPILDINIHLLRAPAELASGSVDKYDTRWSTLCALRDLGRATAEAWLAEQGHAIGAASSLTTLDEVFTGHRPRRAAMSA</sequence>
<reference evidence="6" key="2">
    <citation type="submission" date="2021-08" db="EMBL/GenBank/DDBJ databases">
        <authorList>
            <person name="Tani A."/>
            <person name="Ola A."/>
            <person name="Ogura Y."/>
            <person name="Katsura K."/>
            <person name="Hayashi T."/>
        </authorList>
    </citation>
    <scope>NUCLEOTIDE SEQUENCE</scope>
    <source>
        <strain evidence="6">DSM 16372</strain>
    </source>
</reference>
<feature type="domain" description="PNPLA" evidence="5">
    <location>
        <begin position="61"/>
        <end position="273"/>
    </location>
</feature>
<dbReference type="Gene3D" id="3.40.1090.10">
    <property type="entry name" value="Cytosolic phospholipase A2 catalytic domain"/>
    <property type="match status" value="2"/>
</dbReference>
<reference evidence="6" key="1">
    <citation type="journal article" date="2016" name="Front. Microbiol.">
        <title>Genome Sequence of the Piezophilic, Mesophilic Sulfate-Reducing Bacterium Desulfovibrio indicus J2T.</title>
        <authorList>
            <person name="Cao J."/>
            <person name="Maignien L."/>
            <person name="Shao Z."/>
            <person name="Alain K."/>
            <person name="Jebbar M."/>
        </authorList>
    </citation>
    <scope>NUCLEOTIDE SEQUENCE</scope>
    <source>
        <strain evidence="6">DSM 16372</strain>
    </source>
</reference>
<dbReference type="AlphaFoldDB" id="A0AAV4ZHC1"/>
<evidence type="ECO:0000313" key="6">
    <source>
        <dbReference type="EMBL" id="GJD87612.1"/>
    </source>
</evidence>
<keyword evidence="1 4" id="KW-0378">Hydrolase</keyword>
<keyword evidence="7" id="KW-1185">Reference proteome</keyword>
<dbReference type="GO" id="GO:0016787">
    <property type="term" value="F:hydrolase activity"/>
    <property type="evidence" value="ECO:0007669"/>
    <property type="project" value="UniProtKB-UniRule"/>
</dbReference>
<dbReference type="PROSITE" id="PS51635">
    <property type="entry name" value="PNPLA"/>
    <property type="match status" value="1"/>
</dbReference>
<dbReference type="InterPro" id="IPR016035">
    <property type="entry name" value="Acyl_Trfase/lysoPLipase"/>
</dbReference>
<evidence type="ECO:0000256" key="1">
    <source>
        <dbReference type="ARBA" id="ARBA00022801"/>
    </source>
</evidence>
<dbReference type="SUPFAM" id="SSF52151">
    <property type="entry name" value="FabD/lysophospholipase-like"/>
    <property type="match status" value="1"/>
</dbReference>
<feature type="active site" description="Proton acceptor" evidence="4">
    <location>
        <position position="260"/>
    </location>
</feature>
<accession>A0AAV4ZHC1</accession>
<evidence type="ECO:0000256" key="3">
    <source>
        <dbReference type="ARBA" id="ARBA00023098"/>
    </source>
</evidence>